<dbReference type="GO" id="GO:0003677">
    <property type="term" value="F:DNA binding"/>
    <property type="evidence" value="ECO:0007669"/>
    <property type="project" value="UniProtKB-KW"/>
</dbReference>
<evidence type="ECO:0000256" key="3">
    <source>
        <dbReference type="ARBA" id="ARBA00022771"/>
    </source>
</evidence>
<keyword evidence="2" id="KW-0479">Metal-binding</keyword>
<dbReference type="Pfam" id="PF02008">
    <property type="entry name" value="zf-CXXC"/>
    <property type="match status" value="2"/>
</dbReference>
<keyword evidence="8" id="KW-0539">Nucleus</keyword>
<dbReference type="PROSITE" id="PS51058">
    <property type="entry name" value="ZF_CXXC"/>
    <property type="match status" value="2"/>
</dbReference>
<dbReference type="CDD" id="cd01396">
    <property type="entry name" value="MeCP2_MBD"/>
    <property type="match status" value="1"/>
</dbReference>
<dbReference type="SMART" id="SM00391">
    <property type="entry name" value="MBD"/>
    <property type="match status" value="1"/>
</dbReference>
<feature type="domain" description="CXXC-type" evidence="12">
    <location>
        <begin position="163"/>
        <end position="210"/>
    </location>
</feature>
<dbReference type="EMBL" id="CR848289">
    <property type="protein sequence ID" value="CAJ82703.1"/>
    <property type="molecule type" value="mRNA"/>
</dbReference>
<dbReference type="PROSITE" id="PS50982">
    <property type="entry name" value="MBD"/>
    <property type="match status" value="1"/>
</dbReference>
<evidence type="ECO:0000256" key="8">
    <source>
        <dbReference type="ARBA" id="ARBA00023242"/>
    </source>
</evidence>
<keyword evidence="5" id="KW-0805">Transcription regulation</keyword>
<evidence type="ECO:0000259" key="12">
    <source>
        <dbReference type="PROSITE" id="PS51058"/>
    </source>
</evidence>
<keyword evidence="7" id="KW-0804">Transcription</keyword>
<dbReference type="AlphaFoldDB" id="Q28EE6"/>
<name>Q28EE6_XENTR</name>
<dbReference type="GO" id="GO:0005654">
    <property type="term" value="C:nucleoplasm"/>
    <property type="evidence" value="ECO:0007669"/>
    <property type="project" value="UniProtKB-ARBA"/>
</dbReference>
<dbReference type="Gene3D" id="3.30.890.10">
    <property type="entry name" value="Methyl-cpg-binding Protein 2, Chain A"/>
    <property type="match status" value="1"/>
</dbReference>
<evidence type="ECO:0000256" key="1">
    <source>
        <dbReference type="ARBA" id="ARBA00004123"/>
    </source>
</evidence>
<feature type="domain" description="MBD" evidence="11">
    <location>
        <begin position="1"/>
        <end position="72"/>
    </location>
</feature>
<evidence type="ECO:0000256" key="6">
    <source>
        <dbReference type="ARBA" id="ARBA00023125"/>
    </source>
</evidence>
<dbReference type="InterPro" id="IPR002857">
    <property type="entry name" value="Znf_CXXC"/>
</dbReference>
<evidence type="ECO:0000256" key="4">
    <source>
        <dbReference type="ARBA" id="ARBA00022833"/>
    </source>
</evidence>
<evidence type="ECO:0000259" key="11">
    <source>
        <dbReference type="PROSITE" id="PS50982"/>
    </source>
</evidence>
<feature type="region of interest" description="Disordered" evidence="10">
    <location>
        <begin position="76"/>
        <end position="117"/>
    </location>
</feature>
<keyword evidence="3 9" id="KW-0863">Zinc-finger</keyword>
<dbReference type="SUPFAM" id="SSF54171">
    <property type="entry name" value="DNA-binding domain"/>
    <property type="match status" value="1"/>
</dbReference>
<accession>Q28EE6</accession>
<reference evidence="13" key="1">
    <citation type="submission" date="2006-10" db="EMBL/GenBank/DDBJ databases">
        <authorList>
            <person name="Amaya E."/>
            <person name="Ashurst J.L."/>
            <person name="Bonfield J.K."/>
            <person name="Croning M.D.R."/>
            <person name="Chen C-K."/>
            <person name="Davies R.M."/>
            <person name="Francis M.D."/>
            <person name="Garrett N."/>
            <person name="Gilchrist M.J."/>
            <person name="Grafham D.V."/>
            <person name="McLaren S.R."/>
            <person name="Papalopulu N."/>
            <person name="Rogers J."/>
            <person name="Smith J.C."/>
            <person name="Taylor R.G."/>
            <person name="Voigt J."/>
            <person name="Zorn A.M."/>
        </authorList>
    </citation>
    <scope>NUCLEOTIDE SEQUENCE</scope>
</reference>
<sequence length="380" mass="42763">MSEGWEEWPLLGPGWKRRIAVRKSGVSCGHTDTYYKSPTGEKIRSRIELAKYFNALGSSVDLTLFDFRNGVIVDKGSPKKKKNSKRKSLPAHGDVKPQPKKPRLSAPLPAPEECEQNGETGKSVVRCHGCGVWFTGVEFGKSKVTKWRCADCRASRRAFNKEQKLHKNTGCGTCEACKVTENCGHCTVCLLRSHNPEFSSSWKCVRRRCLRNLRKGDDCGMCQGCQRDDDCEGCSVCLDKMHKPDADIKERCLLRRCVNKKLTKRSPGYKNNNTKKLHIKKPAPIKLKKKKKKKAAGALKGQNSANVYNSIGSVQIYCQTTSYPLKKQSIHGLSWFGYQHRKAGAILYNFQDMYGDLAIPSNIHGFFNQACLKKCILPMH</sequence>
<dbReference type="GO" id="GO:0008270">
    <property type="term" value="F:zinc ion binding"/>
    <property type="evidence" value="ECO:0007669"/>
    <property type="project" value="UniProtKB-KW"/>
</dbReference>
<gene>
    <name evidence="13" type="primary">mbd1</name>
    <name evidence="13" type="ORF">TNeu071n23.1-001</name>
</gene>
<feature type="compositionally biased region" description="Basic residues" evidence="10">
    <location>
        <begin position="78"/>
        <end position="89"/>
    </location>
</feature>
<dbReference type="InterPro" id="IPR016177">
    <property type="entry name" value="DNA-bd_dom_sf"/>
</dbReference>
<evidence type="ECO:0000256" key="7">
    <source>
        <dbReference type="ARBA" id="ARBA00023163"/>
    </source>
</evidence>
<dbReference type="Pfam" id="PF01429">
    <property type="entry name" value="MBD"/>
    <property type="match status" value="1"/>
</dbReference>
<evidence type="ECO:0000256" key="2">
    <source>
        <dbReference type="ARBA" id="ARBA00022723"/>
    </source>
</evidence>
<feature type="domain" description="CXXC-type" evidence="12">
    <location>
        <begin position="211"/>
        <end position="258"/>
    </location>
</feature>
<proteinExistence type="evidence at transcript level"/>
<keyword evidence="6" id="KW-0238">DNA-binding</keyword>
<organism evidence="13">
    <name type="scientific">Xenopus tropicalis</name>
    <name type="common">Western clawed frog</name>
    <name type="synonym">Silurana tropicalis</name>
    <dbReference type="NCBI Taxonomy" id="8364"/>
    <lineage>
        <taxon>Eukaryota</taxon>
        <taxon>Metazoa</taxon>
        <taxon>Chordata</taxon>
        <taxon>Craniata</taxon>
        <taxon>Vertebrata</taxon>
        <taxon>Euteleostomi</taxon>
        <taxon>Amphibia</taxon>
        <taxon>Batrachia</taxon>
        <taxon>Anura</taxon>
        <taxon>Pipoidea</taxon>
        <taxon>Pipidae</taxon>
        <taxon>Xenopodinae</taxon>
        <taxon>Xenopus</taxon>
        <taxon>Silurana</taxon>
    </lineage>
</organism>
<evidence type="ECO:0000256" key="9">
    <source>
        <dbReference type="PROSITE-ProRule" id="PRU00509"/>
    </source>
</evidence>
<evidence type="ECO:0000256" key="10">
    <source>
        <dbReference type="SAM" id="MobiDB-lite"/>
    </source>
</evidence>
<keyword evidence="4" id="KW-0862">Zinc</keyword>
<evidence type="ECO:0000256" key="5">
    <source>
        <dbReference type="ARBA" id="ARBA00023015"/>
    </source>
</evidence>
<dbReference type="InterPro" id="IPR001739">
    <property type="entry name" value="Methyl_CpG_DNA-bd"/>
</dbReference>
<dbReference type="PANTHER" id="PTHR12396:SF57">
    <property type="entry name" value="METHYL-CPG-BINDING DOMAIN PROTEIN 1"/>
    <property type="match status" value="1"/>
</dbReference>
<dbReference type="PANTHER" id="PTHR12396">
    <property type="entry name" value="METHYL-CPG BINDING PROTEIN, MBD"/>
    <property type="match status" value="1"/>
</dbReference>
<comment type="subcellular location">
    <subcellularLocation>
        <location evidence="1">Nucleus</location>
    </subcellularLocation>
</comment>
<evidence type="ECO:0000313" key="13">
    <source>
        <dbReference type="EMBL" id="CAJ82703.1"/>
    </source>
</evidence>
<protein>
    <submittedName>
        <fullName evidence="13">L-CpG binding domain protein 1</fullName>
    </submittedName>
</protein>